<dbReference type="Proteomes" id="UP001218188">
    <property type="component" value="Unassembled WGS sequence"/>
</dbReference>
<sequence>MPDVFAEKLPLELVSYIFEFVLYGWYTDYWSFALSRLQLMRTSPFFLYLILHSPELWSLVMVSPRLPVQATETILGRSGSLPLDLLMHFHESHFKSKSGLRNLATYGVESIVTTRLQAVIQHLHRWKSLRVEADHTPSFLHLRRLLCAVAPPDLRRFTFVVLASSPLSPTNWLQGRLDHVEELSIFSTSMMWSALPPLLCLRRLRIDTTSPEHHPTFAVMRRLIETSPLLQYLGLRYTGCDMSGVDAATATITSSSITHLNVNFAAFLAPRTTPFHALRCPNLIHVTLAVHKERDVADAVACAHVFRSASSLKLSTVALSRDTSLDMVYDIFDRLTSLDLLNCEPDIVLRLIRSSEARMSGGVTYFLPHLETVTFDCVELPLIRRFGILHGVSIEGASVALRHVRATIYPSKVDADADGERIIYWLAAQLVKFDNMYQPVDPVVVRTYLKNVQWNKFGLPFGKYAPFSY</sequence>
<dbReference type="SUPFAM" id="SSF52047">
    <property type="entry name" value="RNI-like"/>
    <property type="match status" value="1"/>
</dbReference>
<name>A0AAD6SVA7_9AGAR</name>
<dbReference type="EMBL" id="JARJCM010000057">
    <property type="protein sequence ID" value="KAJ7034425.1"/>
    <property type="molecule type" value="Genomic_DNA"/>
</dbReference>
<accession>A0AAD6SVA7</accession>
<comment type="caution">
    <text evidence="1">The sequence shown here is derived from an EMBL/GenBank/DDBJ whole genome shotgun (WGS) entry which is preliminary data.</text>
</comment>
<reference evidence="1" key="1">
    <citation type="submission" date="2023-03" db="EMBL/GenBank/DDBJ databases">
        <title>Massive genome expansion in bonnet fungi (Mycena s.s.) driven by repeated elements and novel gene families across ecological guilds.</title>
        <authorList>
            <consortium name="Lawrence Berkeley National Laboratory"/>
            <person name="Harder C.B."/>
            <person name="Miyauchi S."/>
            <person name="Viragh M."/>
            <person name="Kuo A."/>
            <person name="Thoen E."/>
            <person name="Andreopoulos B."/>
            <person name="Lu D."/>
            <person name="Skrede I."/>
            <person name="Drula E."/>
            <person name="Henrissat B."/>
            <person name="Morin E."/>
            <person name="Kohler A."/>
            <person name="Barry K."/>
            <person name="LaButti K."/>
            <person name="Morin E."/>
            <person name="Salamov A."/>
            <person name="Lipzen A."/>
            <person name="Mereny Z."/>
            <person name="Hegedus B."/>
            <person name="Baldrian P."/>
            <person name="Stursova M."/>
            <person name="Weitz H."/>
            <person name="Taylor A."/>
            <person name="Grigoriev I.V."/>
            <person name="Nagy L.G."/>
            <person name="Martin F."/>
            <person name="Kauserud H."/>
        </authorList>
    </citation>
    <scope>NUCLEOTIDE SEQUENCE</scope>
    <source>
        <strain evidence="1">CBHHK200</strain>
    </source>
</reference>
<dbReference type="Gene3D" id="3.80.10.10">
    <property type="entry name" value="Ribonuclease Inhibitor"/>
    <property type="match status" value="1"/>
</dbReference>
<organism evidence="1 2">
    <name type="scientific">Mycena alexandri</name>
    <dbReference type="NCBI Taxonomy" id="1745969"/>
    <lineage>
        <taxon>Eukaryota</taxon>
        <taxon>Fungi</taxon>
        <taxon>Dikarya</taxon>
        <taxon>Basidiomycota</taxon>
        <taxon>Agaricomycotina</taxon>
        <taxon>Agaricomycetes</taxon>
        <taxon>Agaricomycetidae</taxon>
        <taxon>Agaricales</taxon>
        <taxon>Marasmiineae</taxon>
        <taxon>Mycenaceae</taxon>
        <taxon>Mycena</taxon>
    </lineage>
</organism>
<proteinExistence type="predicted"/>
<dbReference type="InterPro" id="IPR032675">
    <property type="entry name" value="LRR_dom_sf"/>
</dbReference>
<evidence type="ECO:0000313" key="2">
    <source>
        <dbReference type="Proteomes" id="UP001218188"/>
    </source>
</evidence>
<protein>
    <recommendedName>
        <fullName evidence="3">F-box domain-containing protein</fullName>
    </recommendedName>
</protein>
<keyword evidence="2" id="KW-1185">Reference proteome</keyword>
<evidence type="ECO:0000313" key="1">
    <source>
        <dbReference type="EMBL" id="KAJ7034425.1"/>
    </source>
</evidence>
<evidence type="ECO:0008006" key="3">
    <source>
        <dbReference type="Google" id="ProtNLM"/>
    </source>
</evidence>
<gene>
    <name evidence="1" type="ORF">C8F04DRAFT_1183239</name>
</gene>
<dbReference type="AlphaFoldDB" id="A0AAD6SVA7"/>